<accession>A0A495VTR4</accession>
<gene>
    <name evidence="1" type="ORF">C8E97_1253</name>
</gene>
<dbReference type="Gene3D" id="6.10.180.30">
    <property type="match status" value="1"/>
</dbReference>
<sequence>MTQPPDAAPDSTSGVNEITVSVAVPGSDQVTGTEARSGRRVQRTVNFDQDVLDRARAAATYLAAYEPSAEVRSLADIVNPAVAAYVAELERRYNGGEAFRPVHRMPPGRPSRR</sequence>
<organism evidence="1 2">
    <name type="scientific">Saccharothrix australiensis</name>
    <dbReference type="NCBI Taxonomy" id="2072"/>
    <lineage>
        <taxon>Bacteria</taxon>
        <taxon>Bacillati</taxon>
        <taxon>Actinomycetota</taxon>
        <taxon>Actinomycetes</taxon>
        <taxon>Pseudonocardiales</taxon>
        <taxon>Pseudonocardiaceae</taxon>
        <taxon>Saccharothrix</taxon>
    </lineage>
</organism>
<dbReference type="Proteomes" id="UP000282084">
    <property type="component" value="Unassembled WGS sequence"/>
</dbReference>
<dbReference type="OrthoDB" id="4560943at2"/>
<evidence type="ECO:0000313" key="1">
    <source>
        <dbReference type="EMBL" id="RKT52729.1"/>
    </source>
</evidence>
<proteinExistence type="predicted"/>
<reference evidence="1 2" key="1">
    <citation type="submission" date="2018-10" db="EMBL/GenBank/DDBJ databases">
        <title>Sequencing the genomes of 1000 actinobacteria strains.</title>
        <authorList>
            <person name="Klenk H.-P."/>
        </authorList>
    </citation>
    <scope>NUCLEOTIDE SEQUENCE [LARGE SCALE GENOMIC DNA]</scope>
    <source>
        <strain evidence="1 2">DSM 43800</strain>
    </source>
</reference>
<dbReference type="AlphaFoldDB" id="A0A495VTR4"/>
<protein>
    <submittedName>
        <fullName evidence="1">Uncharacterized protein</fullName>
    </submittedName>
</protein>
<keyword evidence="2" id="KW-1185">Reference proteome</keyword>
<comment type="caution">
    <text evidence="1">The sequence shown here is derived from an EMBL/GenBank/DDBJ whole genome shotgun (WGS) entry which is preliminary data.</text>
</comment>
<name>A0A495VTR4_9PSEU</name>
<dbReference type="EMBL" id="RBXO01000001">
    <property type="protein sequence ID" value="RKT52729.1"/>
    <property type="molecule type" value="Genomic_DNA"/>
</dbReference>
<evidence type="ECO:0000313" key="2">
    <source>
        <dbReference type="Proteomes" id="UP000282084"/>
    </source>
</evidence>